<proteinExistence type="predicted"/>
<name>A0A6I8UN57_DROPS</name>
<dbReference type="FunCoup" id="A0A6I8UN57">
    <property type="interactions" value="20"/>
</dbReference>
<reference evidence="2" key="1">
    <citation type="submission" date="2024-06" db="UniProtKB">
        <authorList>
            <consortium name="RefSeq"/>
        </authorList>
    </citation>
    <scope>NUCLEOTIDE SEQUENCE [LARGE SCALE GENOMIC DNA]</scope>
    <source>
        <strain evidence="2">MV2-25</strain>
    </source>
</reference>
<evidence type="ECO:0000313" key="3">
    <source>
        <dbReference type="RefSeq" id="XP_001358152.3"/>
    </source>
</evidence>
<evidence type="ECO:0000313" key="2">
    <source>
        <dbReference type="Proteomes" id="UP000001819"/>
    </source>
</evidence>
<dbReference type="Proteomes" id="UP000001819">
    <property type="component" value="Chromosome 2"/>
</dbReference>
<protein>
    <submittedName>
        <fullName evidence="3">Gliolectin</fullName>
    </submittedName>
</protein>
<reference evidence="3" key="2">
    <citation type="submission" date="2025-08" db="UniProtKB">
        <authorList>
            <consortium name="RefSeq"/>
        </authorList>
    </citation>
    <scope>IDENTIFICATION</scope>
    <source>
        <strain evidence="3">MV-25-SWS-2005</strain>
        <tissue evidence="3">Whole body</tissue>
    </source>
</reference>
<dbReference type="KEGG" id="dpo:4800971"/>
<sequence length="199" mass="22025">MAPIQVPPLWSSLTLEPRRPTPVAVANRARCNLFGTDRDEVSASINKSLANVTEKGLCRVRARYGVDILAEEELEQLNRLYRLPSKCQTMPFEPSPAGVALTPSQIATTAKVITNCAERKDLMIRSCGQKPYGRLPQGIKGFYRERKAPKTISNVPKCSNSNNNNNNNIKKNNNNNNCTARVLDSGNSEIGKIVNKKDE</sequence>
<keyword evidence="2" id="KW-1185">Reference proteome</keyword>
<dbReference type="AlphaFoldDB" id="A0A6I8UN57"/>
<evidence type="ECO:0000256" key="1">
    <source>
        <dbReference type="SAM" id="MobiDB-lite"/>
    </source>
</evidence>
<feature type="compositionally biased region" description="Low complexity" evidence="1">
    <location>
        <begin position="159"/>
        <end position="177"/>
    </location>
</feature>
<accession>A0A6I8UN57</accession>
<dbReference type="RefSeq" id="XP_001358152.3">
    <property type="nucleotide sequence ID" value="XM_001358115.4"/>
</dbReference>
<organism evidence="2 3">
    <name type="scientific">Drosophila pseudoobscura pseudoobscura</name>
    <name type="common">Fruit fly</name>
    <dbReference type="NCBI Taxonomy" id="46245"/>
    <lineage>
        <taxon>Eukaryota</taxon>
        <taxon>Metazoa</taxon>
        <taxon>Ecdysozoa</taxon>
        <taxon>Arthropoda</taxon>
        <taxon>Hexapoda</taxon>
        <taxon>Insecta</taxon>
        <taxon>Pterygota</taxon>
        <taxon>Neoptera</taxon>
        <taxon>Endopterygota</taxon>
        <taxon>Diptera</taxon>
        <taxon>Brachycera</taxon>
        <taxon>Muscomorpha</taxon>
        <taxon>Ephydroidea</taxon>
        <taxon>Drosophilidae</taxon>
        <taxon>Drosophila</taxon>
        <taxon>Sophophora</taxon>
    </lineage>
</organism>
<feature type="region of interest" description="Disordered" evidence="1">
    <location>
        <begin position="158"/>
        <end position="177"/>
    </location>
</feature>
<gene>
    <name evidence="3" type="primary">glec</name>
</gene>
<dbReference type="InParanoid" id="A0A6I8UN57"/>